<feature type="region of interest" description="Disordered" evidence="1">
    <location>
        <begin position="328"/>
        <end position="357"/>
    </location>
</feature>
<accession>A0AAW0GFR3</accession>
<name>A0AAW0GFR3_9APHY</name>
<evidence type="ECO:0000256" key="2">
    <source>
        <dbReference type="SAM" id="Phobius"/>
    </source>
</evidence>
<keyword evidence="2" id="KW-1133">Transmembrane helix</keyword>
<evidence type="ECO:0000256" key="1">
    <source>
        <dbReference type="SAM" id="MobiDB-lite"/>
    </source>
</evidence>
<evidence type="ECO:0000313" key="4">
    <source>
        <dbReference type="Proteomes" id="UP001385951"/>
    </source>
</evidence>
<keyword evidence="2" id="KW-0812">Transmembrane</keyword>
<feature type="compositionally biased region" description="Low complexity" evidence="1">
    <location>
        <begin position="89"/>
        <end position="105"/>
    </location>
</feature>
<gene>
    <name evidence="3" type="ORF">QCA50_008322</name>
</gene>
<keyword evidence="2" id="KW-0472">Membrane</keyword>
<feature type="transmembrane region" description="Helical" evidence="2">
    <location>
        <begin position="146"/>
        <end position="171"/>
    </location>
</feature>
<dbReference type="AlphaFoldDB" id="A0AAW0GFR3"/>
<dbReference type="Proteomes" id="UP001385951">
    <property type="component" value="Unassembled WGS sequence"/>
</dbReference>
<feature type="compositionally biased region" description="Acidic residues" evidence="1">
    <location>
        <begin position="108"/>
        <end position="118"/>
    </location>
</feature>
<sequence>MSRAVAAAVISSLPWARKKLPQLDSKSDLPTAPNQSRPLLDTSIPPISSTSTSASSVSPHAYVQQAQTSYGAVTIEPTPVPSRQRFRRSSSSLGRVPEEVLVPGGEVDGNEDGDNGDEEREREREEEVEWELEREGYYRGSYRTKVFLYTFVPLGCLLLFVLLALLPILVWPQRTTSAPHPHVQYFPFPLPELLVSASLWSLVHLIRLPIYTAFSALLYHTSSWSSWIRTILFNLSYAFVYNVLRTAALPILHVRHEMDYPLPTWRDLAFRRVWWVALGWALIETIVGIAQDYAQIGLYKNVMVSEDKFVALEDGGFGEGSTSAEVLPMSPTRMDSSRNPEEQPLLSRVGSSGSNSKLSVTSAASEAEALEMEVESDLEQLLNIKEREELEEIYGLPIIKIPVFVLCLQRIDSILLTVGITLILSGSYLRSSISLTSSALSNPPLSSNKPFFATFPSIVLLNTFFDGHVFPTRLAETRGTHNRVYRFPRWLGYDVCRTRTLGSSCIIISMPCMDKNAWAVFSSIVIRDPSFYLS</sequence>
<feature type="region of interest" description="Disordered" evidence="1">
    <location>
        <begin position="73"/>
        <end position="126"/>
    </location>
</feature>
<comment type="caution">
    <text evidence="3">The sequence shown here is derived from an EMBL/GenBank/DDBJ whole genome shotgun (WGS) entry which is preliminary data.</text>
</comment>
<evidence type="ECO:0000313" key="3">
    <source>
        <dbReference type="EMBL" id="KAK7688782.1"/>
    </source>
</evidence>
<organism evidence="3 4">
    <name type="scientific">Cerrena zonata</name>
    <dbReference type="NCBI Taxonomy" id="2478898"/>
    <lineage>
        <taxon>Eukaryota</taxon>
        <taxon>Fungi</taxon>
        <taxon>Dikarya</taxon>
        <taxon>Basidiomycota</taxon>
        <taxon>Agaricomycotina</taxon>
        <taxon>Agaricomycetes</taxon>
        <taxon>Polyporales</taxon>
        <taxon>Cerrenaceae</taxon>
        <taxon>Cerrena</taxon>
    </lineage>
</organism>
<feature type="compositionally biased region" description="Low complexity" evidence="1">
    <location>
        <begin position="42"/>
        <end position="59"/>
    </location>
</feature>
<proteinExistence type="predicted"/>
<feature type="transmembrane region" description="Helical" evidence="2">
    <location>
        <begin position="231"/>
        <end position="252"/>
    </location>
</feature>
<dbReference type="EMBL" id="JASBNA010000010">
    <property type="protein sequence ID" value="KAK7688782.1"/>
    <property type="molecule type" value="Genomic_DNA"/>
</dbReference>
<keyword evidence="4" id="KW-1185">Reference proteome</keyword>
<protein>
    <submittedName>
        <fullName evidence="3">Uncharacterized protein</fullName>
    </submittedName>
</protein>
<feature type="transmembrane region" description="Helical" evidence="2">
    <location>
        <begin position="197"/>
        <end position="219"/>
    </location>
</feature>
<reference evidence="3 4" key="1">
    <citation type="submission" date="2022-09" db="EMBL/GenBank/DDBJ databases">
        <authorList>
            <person name="Palmer J.M."/>
        </authorList>
    </citation>
    <scope>NUCLEOTIDE SEQUENCE [LARGE SCALE GENOMIC DNA]</scope>
    <source>
        <strain evidence="3 4">DSM 7382</strain>
    </source>
</reference>
<feature type="region of interest" description="Disordered" evidence="1">
    <location>
        <begin position="20"/>
        <end position="61"/>
    </location>
</feature>
<feature type="transmembrane region" description="Helical" evidence="2">
    <location>
        <begin position="272"/>
        <end position="290"/>
    </location>
</feature>